<evidence type="ECO:0000256" key="1">
    <source>
        <dbReference type="ARBA" id="ARBA00005531"/>
    </source>
</evidence>
<dbReference type="InterPro" id="IPR011141">
    <property type="entry name" value="Polyketide_synthase_type-III"/>
</dbReference>
<sequence>MSRRIVICVISTLPARVPTTAQTESSSPQPLAGAAIVLSPQVANNEPMTVYVRSLETAVPPTILVQAEARDVFAAQPGLTRLGSRLVSTCFDSAAISTRHTAVDELTVAARSDDPQFFDPQTGLLLNPSTKVRNEIFAREATKLFIEAARAAVSACPGLQPSQVTHLITVSCTGFFNPGPDYKIVRELGLEPSVQRYHLGFMGCYAAFPALRAAKQFCEADPQAVVLVVCAELCSLHVRTSNDPDTIMGSALFADGAAAAVVSSQPGAAGEALLQLDHFETVLTPVGEDAMAWNIGDHGFEMVLGNYVPHIIDDHITGALKPLLATEPELAAQPFSSIAHWAIHPGGRSILDKVQSRLALTDEQLVPAREILRNYGNMSSATVLFVLKYILEQEQARDGERICSMAFGPGLTVETALFTKLRHCPTTALRERAYASRHLEAPVA</sequence>
<comment type="similarity">
    <text evidence="1">Belongs to the thiolase-like superfamily. Chalcone/stilbene synthases family.</text>
</comment>
<evidence type="ECO:0000313" key="6">
    <source>
        <dbReference type="EMBL" id="VDC31031.1"/>
    </source>
</evidence>
<dbReference type="Pfam" id="PF00195">
    <property type="entry name" value="Chal_sti_synt_N"/>
    <property type="match status" value="1"/>
</dbReference>
<evidence type="ECO:0000313" key="7">
    <source>
        <dbReference type="Proteomes" id="UP000280861"/>
    </source>
</evidence>
<evidence type="ECO:0000259" key="4">
    <source>
        <dbReference type="Pfam" id="PF00195"/>
    </source>
</evidence>
<organism evidence="6 7">
    <name type="scientific">Arthrobacter ulcerisalmonis</name>
    <dbReference type="NCBI Taxonomy" id="2483813"/>
    <lineage>
        <taxon>Bacteria</taxon>
        <taxon>Bacillati</taxon>
        <taxon>Actinomycetota</taxon>
        <taxon>Actinomycetes</taxon>
        <taxon>Micrococcales</taxon>
        <taxon>Micrococcaceae</taxon>
        <taxon>Arthrobacter</taxon>
    </lineage>
</organism>
<dbReference type="InterPro" id="IPR001099">
    <property type="entry name" value="Chalcone/stilbene_synt_N"/>
</dbReference>
<accession>A0A3P5XSL4</accession>
<reference evidence="6 7" key="1">
    <citation type="submission" date="2018-11" db="EMBL/GenBank/DDBJ databases">
        <authorList>
            <person name="Criscuolo A."/>
        </authorList>
    </citation>
    <scope>NUCLEOTIDE SEQUENCE [LARGE SCALE GENOMIC DNA]</scope>
    <source>
        <strain evidence="6">AT11b</strain>
    </source>
</reference>
<dbReference type="Proteomes" id="UP000280861">
    <property type="component" value="Unassembled WGS sequence"/>
</dbReference>
<dbReference type="InterPro" id="IPR012328">
    <property type="entry name" value="Chalcone/stilbene_synt_C"/>
</dbReference>
<dbReference type="Gene3D" id="3.40.47.10">
    <property type="match status" value="2"/>
</dbReference>
<name>A0A3P5XSL4_9MICC</name>
<dbReference type="SUPFAM" id="SSF53901">
    <property type="entry name" value="Thiolase-like"/>
    <property type="match status" value="2"/>
</dbReference>
<dbReference type="AlphaFoldDB" id="A0A3P5XSL4"/>
<dbReference type="EMBL" id="UXAU01000038">
    <property type="protein sequence ID" value="VDC31031.1"/>
    <property type="molecule type" value="Genomic_DNA"/>
</dbReference>
<dbReference type="GO" id="GO:0030639">
    <property type="term" value="P:polyketide biosynthetic process"/>
    <property type="evidence" value="ECO:0007669"/>
    <property type="project" value="TreeGrafter"/>
</dbReference>
<keyword evidence="2 6" id="KW-0808">Transferase</keyword>
<feature type="domain" description="Chalcone/stilbene synthase N-terminal" evidence="4">
    <location>
        <begin position="52"/>
        <end position="266"/>
    </location>
</feature>
<dbReference type="Pfam" id="PF02797">
    <property type="entry name" value="Chal_sti_synt_C"/>
    <property type="match status" value="1"/>
</dbReference>
<dbReference type="PANTHER" id="PTHR11877">
    <property type="entry name" value="HYDROXYMETHYLGLUTARYL-COA SYNTHASE"/>
    <property type="match status" value="1"/>
</dbReference>
<dbReference type="PIRSF" id="PIRSF000451">
    <property type="entry name" value="PKS_III"/>
    <property type="match status" value="1"/>
</dbReference>
<protein>
    <submittedName>
        <fullName evidence="6">Alpha-pyrone synthesis polyketide synthase-like Pks18</fullName>
        <ecNumber evidence="6">2.3.1.-</ecNumber>
    </submittedName>
</protein>
<gene>
    <name evidence="6" type="ORF">PSET11_02754</name>
</gene>
<proteinExistence type="inferred from homology"/>
<keyword evidence="7" id="KW-1185">Reference proteome</keyword>
<dbReference type="EC" id="2.3.1.-" evidence="6"/>
<dbReference type="CDD" id="cd00831">
    <property type="entry name" value="CHS_like"/>
    <property type="match status" value="1"/>
</dbReference>
<dbReference type="PANTHER" id="PTHR11877:SF46">
    <property type="entry name" value="TYPE III POLYKETIDE SYNTHASE A"/>
    <property type="match status" value="1"/>
</dbReference>
<evidence type="ECO:0000259" key="5">
    <source>
        <dbReference type="Pfam" id="PF02797"/>
    </source>
</evidence>
<feature type="active site" description="Acyl-thioester intermediate" evidence="3">
    <location>
        <position position="204"/>
    </location>
</feature>
<dbReference type="InterPro" id="IPR016039">
    <property type="entry name" value="Thiolase-like"/>
</dbReference>
<feature type="domain" description="Chalcone/stilbene synthase C-terminal" evidence="5">
    <location>
        <begin position="283"/>
        <end position="418"/>
    </location>
</feature>
<evidence type="ECO:0000256" key="2">
    <source>
        <dbReference type="ARBA" id="ARBA00022679"/>
    </source>
</evidence>
<dbReference type="GO" id="GO:0016747">
    <property type="term" value="F:acyltransferase activity, transferring groups other than amino-acyl groups"/>
    <property type="evidence" value="ECO:0007669"/>
    <property type="project" value="InterPro"/>
</dbReference>
<evidence type="ECO:0000256" key="3">
    <source>
        <dbReference type="PIRSR" id="PIRSR000451-1"/>
    </source>
</evidence>
<keyword evidence="6" id="KW-0012">Acyltransferase</keyword>